<accession>A0A9W3K6M9</accession>
<reference evidence="2 3" key="1">
    <citation type="journal article" date="2012" name="J. Bacteriol.">
        <title>Complete Genome Sequence of Burkholderia sp. Strain GG4, a Betaproteobacterium That Reduces 3-Oxo-N-Acylhomoserine Lactones and Produces Different N-Acylhomoserine Lactones.</title>
        <authorList>
            <person name="Hong K.W."/>
            <person name="Koh C.L."/>
            <person name="Sam C.K."/>
            <person name="Yin W.F."/>
            <person name="Chan K.G."/>
        </authorList>
    </citation>
    <scope>NUCLEOTIDE SEQUENCE [LARGE SCALE GENOMIC DNA]</scope>
    <source>
        <strain evidence="2 3">GG4</strain>
    </source>
</reference>
<proteinExistence type="predicted"/>
<dbReference type="AlphaFoldDB" id="A0A9W3K6M9"/>
<dbReference type="EMBL" id="CP003775">
    <property type="protein sequence ID" value="AFQ51879.1"/>
    <property type="molecule type" value="Genomic_DNA"/>
</dbReference>
<dbReference type="Pfam" id="PF09836">
    <property type="entry name" value="DUF2063"/>
    <property type="match status" value="1"/>
</dbReference>
<dbReference type="Gene3D" id="1.10.150.690">
    <property type="entry name" value="DUF2063"/>
    <property type="match status" value="1"/>
</dbReference>
<evidence type="ECO:0000313" key="2">
    <source>
        <dbReference type="EMBL" id="AFQ51879.1"/>
    </source>
</evidence>
<protein>
    <recommendedName>
        <fullName evidence="1">Putative DNA-binding domain-containing protein</fullName>
    </recommendedName>
</protein>
<evidence type="ECO:0000313" key="3">
    <source>
        <dbReference type="Proteomes" id="UP000032866"/>
    </source>
</evidence>
<feature type="domain" description="Putative DNA-binding" evidence="1">
    <location>
        <begin position="11"/>
        <end position="101"/>
    </location>
</feature>
<dbReference type="InterPro" id="IPR044922">
    <property type="entry name" value="DUF2063_N_sf"/>
</dbReference>
<dbReference type="KEGG" id="bct:GEM_5495"/>
<dbReference type="Proteomes" id="UP000032866">
    <property type="component" value="Chromosome 2"/>
</dbReference>
<organism evidence="2 3">
    <name type="scientific">Burkholderia cepacia GG4</name>
    <dbReference type="NCBI Taxonomy" id="1009846"/>
    <lineage>
        <taxon>Bacteria</taxon>
        <taxon>Pseudomonadati</taxon>
        <taxon>Pseudomonadota</taxon>
        <taxon>Betaproteobacteria</taxon>
        <taxon>Burkholderiales</taxon>
        <taxon>Burkholderiaceae</taxon>
        <taxon>Burkholderia</taxon>
        <taxon>Burkholderia cepacia complex</taxon>
    </lineage>
</organism>
<evidence type="ECO:0000259" key="1">
    <source>
        <dbReference type="Pfam" id="PF09836"/>
    </source>
</evidence>
<name>A0A9W3K6M9_BURCE</name>
<dbReference type="RefSeq" id="WP_014900634.1">
    <property type="nucleotide sequence ID" value="NC_018514.1"/>
</dbReference>
<dbReference type="InterPro" id="IPR018640">
    <property type="entry name" value="DUF2063"/>
</dbReference>
<sequence>MNTHAPTLADLQQAVRANLHGTANDAPTWIVSDGFPPDARLSIYRNTMTAVLVNALRLAFPAVQSLLGAACFEGAARRFIDAAPPSSAWLDEYGAALPAFLAELPETRSIPYLADVAQLEWHVNSVLHAPDAPTLNLAQLATLDEAALGGMRLRTHPAVRIASLAFPADAIWRAVLDRDDAAMHAIRLDDGPVHLLVQRTAESVETVRLDADEYRITAALFAGATVRDALSVAPNPDAFAHFAALLARACFSDTMPAAEAVAPSGGLPPCRT</sequence>
<gene>
    <name evidence="2" type="ORF">GEM_5495</name>
</gene>